<feature type="region of interest" description="Disordered" evidence="10">
    <location>
        <begin position="1"/>
        <end position="24"/>
    </location>
</feature>
<dbReference type="PROSITE" id="PS00211">
    <property type="entry name" value="ABC_TRANSPORTER_1"/>
    <property type="match status" value="1"/>
</dbReference>
<gene>
    <name evidence="12" type="ORF">UA74_14420</name>
</gene>
<dbReference type="SUPFAM" id="SSF52540">
    <property type="entry name" value="P-loop containing nucleoside triphosphate hydrolases"/>
    <property type="match status" value="1"/>
</dbReference>
<reference evidence="13" key="1">
    <citation type="submission" date="2016-06" db="EMBL/GenBank/DDBJ databases">
        <title>Complete genome sequence of Actinoalloteichus fjordicus DSM 46855 (=ADI127-17), type strain of the new species Actinoalloteichus fjordicus.</title>
        <authorList>
            <person name="Ruckert C."/>
            <person name="Nouioui I."/>
            <person name="Willmese J."/>
            <person name="van Wezel G."/>
            <person name="Klenk H.-P."/>
            <person name="Kalinowski J."/>
            <person name="Zotchev S.B."/>
        </authorList>
    </citation>
    <scope>NUCLEOTIDE SEQUENCE [LARGE SCALE GENOMIC DNA]</scope>
    <source>
        <strain evidence="13">ADI127-7</strain>
    </source>
</reference>
<dbReference type="FunFam" id="3.40.50.300:FF:000134">
    <property type="entry name" value="Iron-enterobactin ABC transporter ATP-binding protein"/>
    <property type="match status" value="1"/>
</dbReference>
<dbReference type="Pfam" id="PF00005">
    <property type="entry name" value="ABC_tran"/>
    <property type="match status" value="1"/>
</dbReference>
<dbReference type="PROSITE" id="PS50893">
    <property type="entry name" value="ABC_TRANSPORTER_2"/>
    <property type="match status" value="1"/>
</dbReference>
<dbReference type="GO" id="GO:0005524">
    <property type="term" value="F:ATP binding"/>
    <property type="evidence" value="ECO:0007669"/>
    <property type="project" value="UniProtKB-KW"/>
</dbReference>
<dbReference type="InterPro" id="IPR051535">
    <property type="entry name" value="Siderophore_ABC-ATPase"/>
</dbReference>
<evidence type="ECO:0000256" key="4">
    <source>
        <dbReference type="ARBA" id="ARBA00022496"/>
    </source>
</evidence>
<evidence type="ECO:0000256" key="10">
    <source>
        <dbReference type="SAM" id="MobiDB-lite"/>
    </source>
</evidence>
<dbReference type="InterPro" id="IPR003439">
    <property type="entry name" value="ABC_transporter-like_ATP-bd"/>
</dbReference>
<dbReference type="GO" id="GO:0005886">
    <property type="term" value="C:plasma membrane"/>
    <property type="evidence" value="ECO:0007669"/>
    <property type="project" value="UniProtKB-SubCell"/>
</dbReference>
<protein>
    <submittedName>
        <fullName evidence="12">ABC-type cobalamin/Fe3+-siderophore transport system, ATPase component</fullName>
    </submittedName>
</protein>
<evidence type="ECO:0000256" key="5">
    <source>
        <dbReference type="ARBA" id="ARBA00022741"/>
    </source>
</evidence>
<dbReference type="InterPro" id="IPR027417">
    <property type="entry name" value="P-loop_NTPase"/>
</dbReference>
<evidence type="ECO:0000256" key="8">
    <source>
        <dbReference type="ARBA" id="ARBA00023065"/>
    </source>
</evidence>
<accession>A0AAC9LDY1</accession>
<dbReference type="InterPro" id="IPR003593">
    <property type="entry name" value="AAA+_ATPase"/>
</dbReference>
<evidence type="ECO:0000256" key="1">
    <source>
        <dbReference type="ARBA" id="ARBA00004202"/>
    </source>
</evidence>
<keyword evidence="2" id="KW-0813">Transport</keyword>
<dbReference type="AlphaFoldDB" id="A0AAC9LDY1"/>
<evidence type="ECO:0000256" key="2">
    <source>
        <dbReference type="ARBA" id="ARBA00022448"/>
    </source>
</evidence>
<dbReference type="Gene3D" id="3.40.50.300">
    <property type="entry name" value="P-loop containing nucleotide triphosphate hydrolases"/>
    <property type="match status" value="1"/>
</dbReference>
<keyword evidence="9" id="KW-0472">Membrane</keyword>
<keyword evidence="3" id="KW-1003">Cell membrane</keyword>
<dbReference type="RefSeq" id="WP_083683209.1">
    <property type="nucleotide sequence ID" value="NZ_CP016076.1"/>
</dbReference>
<dbReference type="EMBL" id="CP016076">
    <property type="protein sequence ID" value="APU14942.1"/>
    <property type="molecule type" value="Genomic_DNA"/>
</dbReference>
<keyword evidence="8" id="KW-0406">Ion transport</keyword>
<dbReference type="SMART" id="SM00382">
    <property type="entry name" value="AAA"/>
    <property type="match status" value="1"/>
</dbReference>
<dbReference type="PANTHER" id="PTHR42771:SF12">
    <property type="entry name" value="FE(3+) DICITRATE TRANSPORT ATP-BINDING PROTEIN FECE-RELATED"/>
    <property type="match status" value="1"/>
</dbReference>
<keyword evidence="6" id="KW-0067">ATP-binding</keyword>
<dbReference type="PANTHER" id="PTHR42771">
    <property type="entry name" value="IRON(3+)-HYDROXAMATE IMPORT ATP-BINDING PROTEIN FHUC"/>
    <property type="match status" value="1"/>
</dbReference>
<evidence type="ECO:0000256" key="9">
    <source>
        <dbReference type="ARBA" id="ARBA00023136"/>
    </source>
</evidence>
<dbReference type="Proteomes" id="UP000185511">
    <property type="component" value="Chromosome"/>
</dbReference>
<feature type="domain" description="ABC transporter" evidence="11">
    <location>
        <begin position="33"/>
        <end position="269"/>
    </location>
</feature>
<dbReference type="CDD" id="cd03214">
    <property type="entry name" value="ABC_Iron-Siderophores_B12_Hemin"/>
    <property type="match status" value="1"/>
</dbReference>
<keyword evidence="7" id="KW-0408">Iron</keyword>
<evidence type="ECO:0000313" key="13">
    <source>
        <dbReference type="Proteomes" id="UP000185511"/>
    </source>
</evidence>
<dbReference type="InterPro" id="IPR017871">
    <property type="entry name" value="ABC_transporter-like_CS"/>
</dbReference>
<evidence type="ECO:0000256" key="7">
    <source>
        <dbReference type="ARBA" id="ARBA00023004"/>
    </source>
</evidence>
<evidence type="ECO:0000259" key="11">
    <source>
        <dbReference type="PROSITE" id="PS50893"/>
    </source>
</evidence>
<comment type="subcellular location">
    <subcellularLocation>
        <location evidence="1">Cell membrane</location>
        <topology evidence="1">Peripheral membrane protein</topology>
    </subcellularLocation>
</comment>
<dbReference type="GO" id="GO:0016887">
    <property type="term" value="F:ATP hydrolysis activity"/>
    <property type="evidence" value="ECO:0007669"/>
    <property type="project" value="InterPro"/>
</dbReference>
<proteinExistence type="predicted"/>
<name>A0AAC9LDY1_9PSEU</name>
<keyword evidence="13" id="KW-1185">Reference proteome</keyword>
<keyword evidence="4" id="KW-0410">Iron transport</keyword>
<evidence type="ECO:0000256" key="3">
    <source>
        <dbReference type="ARBA" id="ARBA00022475"/>
    </source>
</evidence>
<organism evidence="12 13">
    <name type="scientific">Actinoalloteichus fjordicus</name>
    <dbReference type="NCBI Taxonomy" id="1612552"/>
    <lineage>
        <taxon>Bacteria</taxon>
        <taxon>Bacillati</taxon>
        <taxon>Actinomycetota</taxon>
        <taxon>Actinomycetes</taxon>
        <taxon>Pseudonocardiales</taxon>
        <taxon>Pseudonocardiaceae</taxon>
        <taxon>Actinoalloteichus</taxon>
    </lineage>
</organism>
<sequence length="298" mass="32208">MTPQHGRTTRRARVDARGAVPSDESDHEDVWCLRAEGITLGYGGGEPVVRDLSLDIPRGGLTVVIGPNGCGKSTVLKALGRVVVPSEGDVLLHGRSLRRYRGKAVARRLALLPQTPIAPERITVRDLVGRSRYPHHSLLRQWSDADDDAVAEALDRTGLTDSADRQVGELSGGQRQRAWFAMVLAQETDIVLLDEPTTFLDIAHQFELLELCARLHLDGRTIVAVLHDLNQAARYATHLVVMAGGRIVAQGAPAEVLTAELVTEVFGLACDVIVDPHAGTPLVIPLPRARGPLADARD</sequence>
<keyword evidence="5" id="KW-0547">Nucleotide-binding</keyword>
<dbReference type="GO" id="GO:0006826">
    <property type="term" value="P:iron ion transport"/>
    <property type="evidence" value="ECO:0007669"/>
    <property type="project" value="UniProtKB-KW"/>
</dbReference>
<dbReference type="KEGG" id="acad:UA74_14420"/>
<evidence type="ECO:0000313" key="12">
    <source>
        <dbReference type="EMBL" id="APU14942.1"/>
    </source>
</evidence>
<evidence type="ECO:0000256" key="6">
    <source>
        <dbReference type="ARBA" id="ARBA00022840"/>
    </source>
</evidence>